<gene>
    <name evidence="3" type="ORF">ATC03_14905</name>
</gene>
<protein>
    <recommendedName>
        <fullName evidence="2">BIG2 domain-containing protein</fullName>
    </recommendedName>
</protein>
<dbReference type="GO" id="GO:0006032">
    <property type="term" value="P:chitin catabolic process"/>
    <property type="evidence" value="ECO:0007669"/>
    <property type="project" value="InterPro"/>
</dbReference>
<evidence type="ECO:0000259" key="2">
    <source>
        <dbReference type="SMART" id="SM00635"/>
    </source>
</evidence>
<dbReference type="Pfam" id="PF02368">
    <property type="entry name" value="Big_2"/>
    <property type="match status" value="1"/>
</dbReference>
<dbReference type="Gene3D" id="3.20.20.80">
    <property type="entry name" value="Glycosidases"/>
    <property type="match status" value="1"/>
</dbReference>
<dbReference type="Pfam" id="PF08329">
    <property type="entry name" value="ChitinaseA_N"/>
    <property type="match status" value="1"/>
</dbReference>
<dbReference type="EMBL" id="CP013979">
    <property type="protein sequence ID" value="ANJ27808.1"/>
    <property type="molecule type" value="Genomic_DNA"/>
</dbReference>
<dbReference type="InterPro" id="IPR014756">
    <property type="entry name" value="Ig_E-set"/>
</dbReference>
<feature type="domain" description="BIG2" evidence="2">
    <location>
        <begin position="640"/>
        <end position="722"/>
    </location>
</feature>
<dbReference type="Gene3D" id="2.60.40.1080">
    <property type="match status" value="1"/>
</dbReference>
<dbReference type="AlphaFoldDB" id="A0A191WI07"/>
<dbReference type="KEGG" id="agy:ATC03_14905"/>
<dbReference type="InterPro" id="IPR003343">
    <property type="entry name" value="Big_2"/>
</dbReference>
<dbReference type="InterPro" id="IPR033803">
    <property type="entry name" value="CBD-like_Golvesin-Xly"/>
</dbReference>
<dbReference type="RefSeq" id="WP_067878744.1">
    <property type="nucleotide sequence ID" value="NZ_CP013979.1"/>
</dbReference>
<evidence type="ECO:0000313" key="3">
    <source>
        <dbReference type="EMBL" id="ANJ27808.1"/>
    </source>
</evidence>
<reference evidence="4" key="2">
    <citation type="submission" date="2016-01" db="EMBL/GenBank/DDBJ databases">
        <title>Complete genome sequence of Agromyces aureus AR33T and comparison with related organisms.</title>
        <authorList>
            <person name="Corretto E."/>
            <person name="Antonielli L."/>
            <person name="Sessitsch A."/>
            <person name="Brader G."/>
        </authorList>
    </citation>
    <scope>NUCLEOTIDE SEQUENCE [LARGE SCALE GENOMIC DNA]</scope>
    <source>
        <strain evidence="4">AR33</strain>
    </source>
</reference>
<keyword evidence="4" id="KW-1185">Reference proteome</keyword>
<keyword evidence="1" id="KW-0732">Signal</keyword>
<dbReference type="SUPFAM" id="SSF81296">
    <property type="entry name" value="E set domains"/>
    <property type="match status" value="2"/>
</dbReference>
<sequence length="927" mass="100143">MKTRILAIPLAAALIVTGTLGLASSPSPAEAAATEIIVDNAHATTTGSWTTSTFKKNYFGANYATTPKAATATATIRWTPDVVDPGVYGVYYWLPDGGNDRAWDIPIKVHDELGDVGYSIDATPAVGGQWIHLGDHSFTAGTAGYVELTNKAGAVVVADAIKLGAPIGLLDYTIRPDIEKQKILGIGVEIQSDSIGSGNNGLPDDSPAYVPGDLIPSERQRLYDEMLTGFRYVRLAMGLYLRGVTPDGKNIVERYEGQMDDLKELIEESGIEGADVEYWSPAPYWKDNDNLIRGSLDLVHIEDEAERDAWVDEYSDAMMQDIEYLEANGVPVKQWSLQNEPTALTGYSSIYIDHEEYFDVFKTMAAKIKAHDPDIFIHGDSHHGQYGQGSELIRNDQGETDAEGNVVRRPALDYLDGWSHHRNWNTSDDLIRDRVSLNANTGGKAVFNSEWEFLDGKTSETRMIETAQSIMNWMTFMDAPTWYWLHALKPTYNEEAVGYGLGLWRPSDDAIEPGDPHADIAPQHWKAIPTNWHGVAPFVQHLPWDSTRLQVDERVTRTSQRIMAWESPEGELGLALTNRSDSPFRFNIDLGSNQTISGHRYDKTVEDQLLGEKSGQIVQVVVPPKTIEIWSADAGDTAPVLASSTLTAEQGSLEPGDTTVTTLTGTLSDGTAADLATGTVAYSSSAPTVATVDSDGLVTAVGAGSAEITASVTLGGVTVTTAPLVVTVTAPVLAKGVPGIPQVSDDAGHRTGLNDGNFTVTTNMWWGDNASSFTLLENGVPIHTEALTDATPLAQVVRVPIANKPNGTYTYVAELSNAFGSRSSAPRVIEVEDANPGVPALSHDNWDRNGAFTVTADLWWGTNATSYRVYENDVVVAEGPLTASSPAAQRARFAASDRAAGDWRYRFELVNASGVTSSAPLVVHVDG</sequence>
<dbReference type="SUPFAM" id="SSF51445">
    <property type="entry name" value="(Trans)glycosidases"/>
    <property type="match status" value="1"/>
</dbReference>
<dbReference type="InterPro" id="IPR008964">
    <property type="entry name" value="Invasin/intimin_cell_adhesion"/>
</dbReference>
<dbReference type="STRING" id="453304.ATC03_14905"/>
<dbReference type="InterPro" id="IPR013783">
    <property type="entry name" value="Ig-like_fold"/>
</dbReference>
<evidence type="ECO:0000313" key="4">
    <source>
        <dbReference type="Proteomes" id="UP000078437"/>
    </source>
</evidence>
<feature type="chain" id="PRO_5008249454" description="BIG2 domain-containing protein" evidence="1">
    <location>
        <begin position="32"/>
        <end position="927"/>
    </location>
</feature>
<name>A0A191WI07_9MICO</name>
<reference evidence="3 4" key="1">
    <citation type="journal article" date="2016" name="Int. J. Syst. Evol. Microbiol.">
        <title>Agromyces aureus sp. nov., isolated from the rhizosphere of Salix caprea L. grown in a heavy-metal-contaminated soil.</title>
        <authorList>
            <person name="Corretto E."/>
            <person name="Antonielli L."/>
            <person name="Sessitsch A."/>
            <person name="Compant S."/>
            <person name="Gorfer M."/>
            <person name="Kuffner M."/>
            <person name="Brader G."/>
        </authorList>
    </citation>
    <scope>NUCLEOTIDE SEQUENCE [LARGE SCALE GENOMIC DNA]</scope>
    <source>
        <strain evidence="3 4">AR33</strain>
    </source>
</reference>
<dbReference type="Gene3D" id="2.60.40.10">
    <property type="entry name" value="Immunoglobulins"/>
    <property type="match status" value="2"/>
</dbReference>
<accession>A0A191WI07</accession>
<dbReference type="GO" id="GO:0004568">
    <property type="term" value="F:chitinase activity"/>
    <property type="evidence" value="ECO:0007669"/>
    <property type="project" value="InterPro"/>
</dbReference>
<dbReference type="OrthoDB" id="112037at2"/>
<dbReference type="InterPro" id="IPR017853">
    <property type="entry name" value="GH"/>
</dbReference>
<evidence type="ECO:0000256" key="1">
    <source>
        <dbReference type="SAM" id="SignalP"/>
    </source>
</evidence>
<dbReference type="Pfam" id="PF25275">
    <property type="entry name" value="Golvesin_C"/>
    <property type="match status" value="1"/>
</dbReference>
<dbReference type="GO" id="GO:0005975">
    <property type="term" value="P:carbohydrate metabolic process"/>
    <property type="evidence" value="ECO:0007669"/>
    <property type="project" value="UniProtKB-ARBA"/>
</dbReference>
<dbReference type="SMART" id="SM00635">
    <property type="entry name" value="BID_2"/>
    <property type="match status" value="1"/>
</dbReference>
<organism evidence="3 4">
    <name type="scientific">Agromyces aureus</name>
    <dbReference type="NCBI Taxonomy" id="453304"/>
    <lineage>
        <taxon>Bacteria</taxon>
        <taxon>Bacillati</taxon>
        <taxon>Actinomycetota</taxon>
        <taxon>Actinomycetes</taxon>
        <taxon>Micrococcales</taxon>
        <taxon>Microbacteriaceae</taxon>
        <taxon>Agromyces</taxon>
    </lineage>
</organism>
<feature type="signal peptide" evidence="1">
    <location>
        <begin position="1"/>
        <end position="31"/>
    </location>
</feature>
<dbReference type="SUPFAM" id="SSF49373">
    <property type="entry name" value="Invasin/intimin cell-adhesion fragments"/>
    <property type="match status" value="1"/>
</dbReference>
<dbReference type="InterPro" id="IPR013540">
    <property type="entry name" value="ChitinaseA_N"/>
</dbReference>
<proteinExistence type="predicted"/>
<dbReference type="Proteomes" id="UP000078437">
    <property type="component" value="Chromosome"/>
</dbReference>